<keyword evidence="3" id="KW-1185">Reference proteome</keyword>
<reference evidence="2" key="1">
    <citation type="journal article" date="2012" name="Nature">
        <title>The tomato genome sequence provides insights into fleshy fruit evolution.</title>
        <authorList>
            <consortium name="Tomato Genome Consortium"/>
        </authorList>
    </citation>
    <scope>NUCLEOTIDE SEQUENCE [LARGE SCALE GENOMIC DNA]</scope>
    <source>
        <strain evidence="2">cv. Heinz 1706</strain>
    </source>
</reference>
<accession>A0A3Q7ITA9</accession>
<evidence type="ECO:0000313" key="3">
    <source>
        <dbReference type="Proteomes" id="UP000004994"/>
    </source>
</evidence>
<feature type="compositionally biased region" description="Polar residues" evidence="1">
    <location>
        <begin position="99"/>
        <end position="119"/>
    </location>
</feature>
<dbReference type="Proteomes" id="UP000004994">
    <property type="component" value="Chromosome 11"/>
</dbReference>
<evidence type="ECO:0000313" key="2">
    <source>
        <dbReference type="EnsemblPlants" id="Solyc11g020003.1.1"/>
    </source>
</evidence>
<dbReference type="PaxDb" id="4081-Solyc11g020010.1.1"/>
<dbReference type="Gramene" id="Solyc11g020003.1.1">
    <property type="protein sequence ID" value="Solyc11g020003.1.1"/>
    <property type="gene ID" value="Solyc11g020003.1"/>
</dbReference>
<dbReference type="AlphaFoldDB" id="A0A3Q7ITA9"/>
<reference evidence="2" key="2">
    <citation type="submission" date="2019-01" db="UniProtKB">
        <authorList>
            <consortium name="EnsemblPlants"/>
        </authorList>
    </citation>
    <scope>IDENTIFICATION</scope>
    <source>
        <strain evidence="2">cv. Heinz 1706</strain>
    </source>
</reference>
<dbReference type="InParanoid" id="A0A3Q7ITA9"/>
<feature type="compositionally biased region" description="Basic and acidic residues" evidence="1">
    <location>
        <begin position="68"/>
        <end position="94"/>
    </location>
</feature>
<protein>
    <submittedName>
        <fullName evidence="2">Uncharacterized protein</fullName>
    </submittedName>
</protein>
<dbReference type="STRING" id="4081.A0A3Q7ITA9"/>
<name>A0A3Q7ITA9_SOLLC</name>
<dbReference type="EnsemblPlants" id="Solyc11g020003.1.1">
    <property type="protein sequence ID" value="Solyc11g020003.1.1"/>
    <property type="gene ID" value="Solyc11g020003.1"/>
</dbReference>
<organism evidence="2">
    <name type="scientific">Solanum lycopersicum</name>
    <name type="common">Tomato</name>
    <name type="synonym">Lycopersicon esculentum</name>
    <dbReference type="NCBI Taxonomy" id="4081"/>
    <lineage>
        <taxon>Eukaryota</taxon>
        <taxon>Viridiplantae</taxon>
        <taxon>Streptophyta</taxon>
        <taxon>Embryophyta</taxon>
        <taxon>Tracheophyta</taxon>
        <taxon>Spermatophyta</taxon>
        <taxon>Magnoliopsida</taxon>
        <taxon>eudicotyledons</taxon>
        <taxon>Gunneridae</taxon>
        <taxon>Pentapetalae</taxon>
        <taxon>asterids</taxon>
        <taxon>lamiids</taxon>
        <taxon>Solanales</taxon>
        <taxon>Solanaceae</taxon>
        <taxon>Solanoideae</taxon>
        <taxon>Solaneae</taxon>
        <taxon>Solanum</taxon>
        <taxon>Solanum subgen. Lycopersicon</taxon>
    </lineage>
</organism>
<proteinExistence type="predicted"/>
<feature type="region of interest" description="Disordered" evidence="1">
    <location>
        <begin position="55"/>
        <end position="119"/>
    </location>
</feature>
<evidence type="ECO:0000256" key="1">
    <source>
        <dbReference type="SAM" id="MobiDB-lite"/>
    </source>
</evidence>
<sequence length="119" mass="13379">MTSSFILHKISLLFTKGTKDANTRNTSEVESDVSSKKIIQDDALDDENQTFCPVVEKSRWSSSSKMPEMIRDKCKNRDSEDDSKKDLVSAKKPEAYISDVSTQKGRVNETSPCRVTKQA</sequence>